<dbReference type="GO" id="GO:0005886">
    <property type="term" value="C:plasma membrane"/>
    <property type="evidence" value="ECO:0007669"/>
    <property type="project" value="TreeGrafter"/>
</dbReference>
<evidence type="ECO:0000256" key="8">
    <source>
        <dbReference type="SAM" id="Phobius"/>
    </source>
</evidence>
<dbReference type="AlphaFoldDB" id="A0A8T0CYN7"/>
<evidence type="ECO:0000256" key="6">
    <source>
        <dbReference type="ARBA" id="ARBA00023136"/>
    </source>
</evidence>
<feature type="non-terminal residue" evidence="10">
    <location>
        <position position="1"/>
    </location>
</feature>
<sequence>KPTSEKFYTFQNWITFKALCFHFVSFSARFLWKYDDPEIVSDVLFAVANVVSFARTTYLMPAFEALGPLQISFTRMLTDITRFMVLYLLVLLAFMVGLHNLYWYYGLQTFIVFEQSTNSSRQQIATELFGGLRQTLYSLFWSMFSQISIGNLPIKKPDTVDPKLPSSTNIVDGVGMVLFAVYHGIIIIVLVNMLIAMMSHSFESIQEDCDVEWKFARTQLWINYIDNGSTLPVPFNILPTPHSIVNAFRFIRNILRDETRFYGANIRSTAFVK</sequence>
<dbReference type="GO" id="GO:0034703">
    <property type="term" value="C:cation channel complex"/>
    <property type="evidence" value="ECO:0007669"/>
    <property type="project" value="TreeGrafter"/>
</dbReference>
<evidence type="ECO:0000256" key="1">
    <source>
        <dbReference type="ARBA" id="ARBA00004141"/>
    </source>
</evidence>
<dbReference type="PANTHER" id="PTHR10117">
    <property type="entry name" value="TRANSIENT RECEPTOR POTENTIAL CHANNEL"/>
    <property type="match status" value="1"/>
</dbReference>
<accession>A0A8T0CYN7</accession>
<keyword evidence="11" id="KW-1185">Reference proteome</keyword>
<name>A0A8T0CYN7_9TREM</name>
<keyword evidence="5" id="KW-0406">Ion transport</keyword>
<dbReference type="PRINTS" id="PR01097">
    <property type="entry name" value="TRNSRECEPTRP"/>
</dbReference>
<comment type="caution">
    <text evidence="10">The sequence shown here is derived from an EMBL/GenBank/DDBJ whole genome shotgun (WGS) entry which is preliminary data.</text>
</comment>
<evidence type="ECO:0000313" key="11">
    <source>
        <dbReference type="Proteomes" id="UP000699462"/>
    </source>
</evidence>
<dbReference type="OrthoDB" id="6279472at2759"/>
<evidence type="ECO:0000259" key="9">
    <source>
        <dbReference type="Pfam" id="PF00520"/>
    </source>
</evidence>
<dbReference type="EMBL" id="JTDF01022375">
    <property type="protein sequence ID" value="KAF8560592.1"/>
    <property type="molecule type" value="Genomic_DNA"/>
</dbReference>
<dbReference type="Proteomes" id="UP000699462">
    <property type="component" value="Unassembled WGS sequence"/>
</dbReference>
<evidence type="ECO:0000256" key="5">
    <source>
        <dbReference type="ARBA" id="ARBA00023065"/>
    </source>
</evidence>
<dbReference type="GO" id="GO:0070679">
    <property type="term" value="F:inositol 1,4,5 trisphosphate binding"/>
    <property type="evidence" value="ECO:0007669"/>
    <property type="project" value="TreeGrafter"/>
</dbReference>
<evidence type="ECO:0000313" key="10">
    <source>
        <dbReference type="EMBL" id="KAF8560592.1"/>
    </source>
</evidence>
<feature type="non-terminal residue" evidence="10">
    <location>
        <position position="273"/>
    </location>
</feature>
<keyword evidence="3 8" id="KW-0812">Transmembrane</keyword>
<feature type="transmembrane region" description="Helical" evidence="8">
    <location>
        <begin position="173"/>
        <end position="195"/>
    </location>
</feature>
<evidence type="ECO:0000256" key="2">
    <source>
        <dbReference type="ARBA" id="ARBA00022448"/>
    </source>
</evidence>
<dbReference type="GO" id="GO:0015279">
    <property type="term" value="F:store-operated calcium channel activity"/>
    <property type="evidence" value="ECO:0007669"/>
    <property type="project" value="TreeGrafter"/>
</dbReference>
<gene>
    <name evidence="10" type="ORF">P879_10703</name>
</gene>
<organism evidence="10 11">
    <name type="scientific">Paragonimus westermani</name>
    <dbReference type="NCBI Taxonomy" id="34504"/>
    <lineage>
        <taxon>Eukaryota</taxon>
        <taxon>Metazoa</taxon>
        <taxon>Spiralia</taxon>
        <taxon>Lophotrochozoa</taxon>
        <taxon>Platyhelminthes</taxon>
        <taxon>Trematoda</taxon>
        <taxon>Digenea</taxon>
        <taxon>Plagiorchiida</taxon>
        <taxon>Troglotremata</taxon>
        <taxon>Troglotrematidae</taxon>
        <taxon>Paragonimus</taxon>
    </lineage>
</organism>
<evidence type="ECO:0000256" key="4">
    <source>
        <dbReference type="ARBA" id="ARBA00022989"/>
    </source>
</evidence>
<reference evidence="10 11" key="1">
    <citation type="submission" date="2019-07" db="EMBL/GenBank/DDBJ databases">
        <title>Annotation for the trematode Paragonimus westermani.</title>
        <authorList>
            <person name="Choi Y.-J."/>
        </authorList>
    </citation>
    <scope>NUCLEOTIDE SEQUENCE [LARGE SCALE GENOMIC DNA]</scope>
    <source>
        <strain evidence="10">180907_Pwestermani</strain>
    </source>
</reference>
<keyword evidence="7" id="KW-0407">Ion channel</keyword>
<dbReference type="InterPro" id="IPR002153">
    <property type="entry name" value="TRPC_channel"/>
</dbReference>
<proteinExistence type="predicted"/>
<dbReference type="PANTHER" id="PTHR10117:SF54">
    <property type="entry name" value="TRANSIENT RECEPTOR POTENTIAL-GAMMA PROTEIN"/>
    <property type="match status" value="1"/>
</dbReference>
<feature type="domain" description="Ion transport" evidence="9">
    <location>
        <begin position="9"/>
        <end position="208"/>
    </location>
</feature>
<keyword evidence="2" id="KW-0813">Transport</keyword>
<protein>
    <recommendedName>
        <fullName evidence="9">Ion transport domain-containing protein</fullName>
    </recommendedName>
</protein>
<dbReference type="GO" id="GO:0051480">
    <property type="term" value="P:regulation of cytosolic calcium ion concentration"/>
    <property type="evidence" value="ECO:0007669"/>
    <property type="project" value="TreeGrafter"/>
</dbReference>
<dbReference type="InterPro" id="IPR005821">
    <property type="entry name" value="Ion_trans_dom"/>
</dbReference>
<keyword evidence="4 8" id="KW-1133">Transmembrane helix</keyword>
<dbReference type="Pfam" id="PF00520">
    <property type="entry name" value="Ion_trans"/>
    <property type="match status" value="1"/>
</dbReference>
<evidence type="ECO:0000256" key="7">
    <source>
        <dbReference type="ARBA" id="ARBA00023303"/>
    </source>
</evidence>
<keyword evidence="6 8" id="KW-0472">Membrane</keyword>
<comment type="subcellular location">
    <subcellularLocation>
        <location evidence="1">Membrane</location>
        <topology evidence="1">Multi-pass membrane protein</topology>
    </subcellularLocation>
</comment>
<evidence type="ECO:0000256" key="3">
    <source>
        <dbReference type="ARBA" id="ARBA00022692"/>
    </source>
</evidence>
<feature type="transmembrane region" description="Helical" evidence="8">
    <location>
        <begin position="84"/>
        <end position="105"/>
    </location>
</feature>